<keyword evidence="5 11" id="KW-0812">Transmembrane</keyword>
<feature type="transmembrane region" description="Helical" evidence="11">
    <location>
        <begin position="806"/>
        <end position="825"/>
    </location>
</feature>
<dbReference type="PROSITE" id="PS50893">
    <property type="entry name" value="ABC_TRANSPORTER_2"/>
    <property type="match status" value="2"/>
</dbReference>
<keyword evidence="14" id="KW-1185">Reference proteome</keyword>
<accession>A0A6A7YAU3</accession>
<keyword evidence="9 11" id="KW-1133">Transmembrane helix</keyword>
<dbReference type="InterPro" id="IPR001851">
    <property type="entry name" value="ABC_transp_permease"/>
</dbReference>
<feature type="transmembrane region" description="Helical" evidence="11">
    <location>
        <begin position="555"/>
        <end position="576"/>
    </location>
</feature>
<proteinExistence type="predicted"/>
<dbReference type="GO" id="GO:0022857">
    <property type="term" value="F:transmembrane transporter activity"/>
    <property type="evidence" value="ECO:0007669"/>
    <property type="project" value="InterPro"/>
</dbReference>
<dbReference type="InterPro" id="IPR003439">
    <property type="entry name" value="ABC_transporter-like_ATP-bd"/>
</dbReference>
<evidence type="ECO:0000256" key="4">
    <source>
        <dbReference type="ARBA" id="ARBA00022597"/>
    </source>
</evidence>
<feature type="transmembrane region" description="Helical" evidence="11">
    <location>
        <begin position="780"/>
        <end position="800"/>
    </location>
</feature>
<dbReference type="RefSeq" id="WP_153488049.1">
    <property type="nucleotide sequence ID" value="NZ_VWNA01000002.1"/>
</dbReference>
<dbReference type="CDD" id="cd06579">
    <property type="entry name" value="TM_PBP1_transp_AraH_like"/>
    <property type="match status" value="1"/>
</dbReference>
<evidence type="ECO:0000256" key="8">
    <source>
        <dbReference type="ARBA" id="ARBA00022840"/>
    </source>
</evidence>
<evidence type="ECO:0000256" key="7">
    <source>
        <dbReference type="ARBA" id="ARBA00022741"/>
    </source>
</evidence>
<protein>
    <submittedName>
        <fullName evidence="13">ATP-binding cassette domain-containing protein</fullName>
    </submittedName>
</protein>
<evidence type="ECO:0000256" key="2">
    <source>
        <dbReference type="ARBA" id="ARBA00022448"/>
    </source>
</evidence>
<keyword evidence="8 13" id="KW-0067">ATP-binding</keyword>
<dbReference type="InterPro" id="IPR003593">
    <property type="entry name" value="AAA+_ATPase"/>
</dbReference>
<keyword evidence="3" id="KW-1003">Cell membrane</keyword>
<feature type="transmembrane region" description="Helical" evidence="11">
    <location>
        <begin position="755"/>
        <end position="773"/>
    </location>
</feature>
<dbReference type="CDD" id="cd03216">
    <property type="entry name" value="ABC_Carb_Monos_I"/>
    <property type="match status" value="1"/>
</dbReference>
<feature type="transmembrane region" description="Helical" evidence="11">
    <location>
        <begin position="717"/>
        <end position="743"/>
    </location>
</feature>
<dbReference type="PANTHER" id="PTHR43790">
    <property type="entry name" value="CARBOHYDRATE TRANSPORT ATP-BINDING PROTEIN MG119-RELATED"/>
    <property type="match status" value="1"/>
</dbReference>
<keyword evidence="6" id="KW-0677">Repeat</keyword>
<comment type="caution">
    <text evidence="13">The sequence shown here is derived from an EMBL/GenBank/DDBJ whole genome shotgun (WGS) entry which is preliminary data.</text>
</comment>
<comment type="subcellular location">
    <subcellularLocation>
        <location evidence="1">Cell membrane</location>
        <topology evidence="1">Multi-pass membrane protein</topology>
    </subcellularLocation>
</comment>
<dbReference type="PANTHER" id="PTHR43790:SF9">
    <property type="entry name" value="GALACTOFURANOSE TRANSPORTER ATP-BINDING PROTEIN YTFR"/>
    <property type="match status" value="1"/>
</dbReference>
<dbReference type="SUPFAM" id="SSF52540">
    <property type="entry name" value="P-loop containing nucleoside triphosphate hydrolases"/>
    <property type="match status" value="2"/>
</dbReference>
<reference evidence="13 14" key="1">
    <citation type="submission" date="2019-09" db="EMBL/GenBank/DDBJ databases">
        <title>Segnochrobactrum spirostomi gen. nov., sp. nov., isolated from the ciliate Spirostomum cf. yagiui and description of a novel family, Segnochrobactraceae fam. nov. within the order Rhizobiales of the class Alphaproteobacteria.</title>
        <authorList>
            <person name="Akter S."/>
            <person name="Shazib S.U.A."/>
            <person name="Shin M.K."/>
        </authorList>
    </citation>
    <scope>NUCLEOTIDE SEQUENCE [LARGE SCALE GENOMIC DNA]</scope>
    <source>
        <strain evidence="13 14">Sp-1</strain>
    </source>
</reference>
<evidence type="ECO:0000259" key="12">
    <source>
        <dbReference type="PROSITE" id="PS50893"/>
    </source>
</evidence>
<gene>
    <name evidence="13" type="ORF">F0357_19400</name>
</gene>
<keyword evidence="10 11" id="KW-0472">Membrane</keyword>
<sequence>MNMINAAAATTTALRPLMRLESVTKRYGAVVALNDVTVDLEPGLIHAIVGENGAGKSTLINVASGVVVPNEGRIVFDGEVVHDASPATMRRRGVAVVHQHPAIAPDLTVRENIALGLDGALPSRAGVAAALAEIAENGMGIHPDDRLSDLTIAQWHVVEIAKAMLLKPRLLILDEPTEPFSRSEVERLFGLLRERARQGVAIVYISHRLREVLQIADLVTVIRDGRHIATMPRVAVDEADIVAKIAGRTMDRLFPEKTPTPGPVRLSSRSLGGDGFADVSIDLKAGMIVGLAGIEGQGQRSFLRALAGLEAVKTGTVTCDGKPVPPGDRAAALAGGIGFITDDRHTEGLFKTLSITENLTVPVLGEVARGAFLSGRVETALASRMVERFAVKMPGLFATPSQLSGGNQQKLLLTREIAAKPKVLLIDEPTKGVDVGARFEIYKALRALAADGTAILVLCADALELQGLCDVVHVFSAGRVAATLEGAAATETNIAAAMVGGGDGKVEETQAARSTAAKRFLKGDLAPILPVGAVTLAIMAAAAIANPYYLTEFNLMTMAGLLAILAFVALGQACVFSVGGLDLSPGPLAGLMVVLASFVLSDSTSSLAGGIAICLAVAAAIGLFHVLVIRLIGLPPIVVTLATYVAIGGFSLLLRPEPAGTINGDFMDAIAAPVLFMPLGLLIALVATIGLAGAIRFTKFGRRMRAWGSDPAAARRLGVSGAAVTYAAYIVGALCSGIAGLLLAAQIGTGSATTGTEYTLMGITAFVISGAKISGGRLSLLSVLVAALLVQVTLNVTTFLNIDTAWQQWLAGIAVIAGAAVFSQLRGKSRAHG</sequence>
<dbReference type="GO" id="GO:0016887">
    <property type="term" value="F:ATP hydrolysis activity"/>
    <property type="evidence" value="ECO:0007669"/>
    <property type="project" value="InterPro"/>
</dbReference>
<feature type="transmembrane region" description="Helical" evidence="11">
    <location>
        <begin position="607"/>
        <end position="629"/>
    </location>
</feature>
<feature type="transmembrane region" description="Helical" evidence="11">
    <location>
        <begin position="674"/>
        <end position="697"/>
    </location>
</feature>
<organism evidence="13 14">
    <name type="scientific">Segnochrobactrum spirostomi</name>
    <dbReference type="NCBI Taxonomy" id="2608987"/>
    <lineage>
        <taxon>Bacteria</taxon>
        <taxon>Pseudomonadati</taxon>
        <taxon>Pseudomonadota</taxon>
        <taxon>Alphaproteobacteria</taxon>
        <taxon>Hyphomicrobiales</taxon>
        <taxon>Segnochrobactraceae</taxon>
        <taxon>Segnochrobactrum</taxon>
    </lineage>
</organism>
<dbReference type="CDD" id="cd03215">
    <property type="entry name" value="ABC_Carb_Monos_II"/>
    <property type="match status" value="1"/>
</dbReference>
<evidence type="ECO:0000256" key="9">
    <source>
        <dbReference type="ARBA" id="ARBA00022989"/>
    </source>
</evidence>
<evidence type="ECO:0000256" key="3">
    <source>
        <dbReference type="ARBA" id="ARBA00022475"/>
    </source>
</evidence>
<keyword evidence="7" id="KW-0547">Nucleotide-binding</keyword>
<evidence type="ECO:0000256" key="10">
    <source>
        <dbReference type="ARBA" id="ARBA00023136"/>
    </source>
</evidence>
<dbReference type="GO" id="GO:0005524">
    <property type="term" value="F:ATP binding"/>
    <property type="evidence" value="ECO:0007669"/>
    <property type="project" value="UniProtKB-KW"/>
</dbReference>
<dbReference type="EMBL" id="VWNA01000002">
    <property type="protein sequence ID" value="MQT14782.1"/>
    <property type="molecule type" value="Genomic_DNA"/>
</dbReference>
<keyword evidence="4" id="KW-0762">Sugar transport</keyword>
<evidence type="ECO:0000256" key="5">
    <source>
        <dbReference type="ARBA" id="ARBA00022692"/>
    </source>
</evidence>
<evidence type="ECO:0000256" key="1">
    <source>
        <dbReference type="ARBA" id="ARBA00004651"/>
    </source>
</evidence>
<dbReference type="InterPro" id="IPR027417">
    <property type="entry name" value="P-loop_NTPase"/>
</dbReference>
<feature type="transmembrane region" description="Helical" evidence="11">
    <location>
        <begin position="528"/>
        <end position="549"/>
    </location>
</feature>
<dbReference type="AlphaFoldDB" id="A0A6A7YAU3"/>
<dbReference type="SMART" id="SM00382">
    <property type="entry name" value="AAA"/>
    <property type="match status" value="1"/>
</dbReference>
<feature type="domain" description="ABC transporter" evidence="12">
    <location>
        <begin position="247"/>
        <end position="502"/>
    </location>
</feature>
<dbReference type="GO" id="GO:0005886">
    <property type="term" value="C:plasma membrane"/>
    <property type="evidence" value="ECO:0007669"/>
    <property type="project" value="UniProtKB-SubCell"/>
</dbReference>
<dbReference type="InterPro" id="IPR050107">
    <property type="entry name" value="ABC_carbohydrate_import_ATPase"/>
</dbReference>
<dbReference type="Gene3D" id="3.40.50.300">
    <property type="entry name" value="P-loop containing nucleotide triphosphate hydrolases"/>
    <property type="match status" value="2"/>
</dbReference>
<name>A0A6A7YAU3_9HYPH</name>
<evidence type="ECO:0000256" key="11">
    <source>
        <dbReference type="SAM" id="Phobius"/>
    </source>
</evidence>
<evidence type="ECO:0000256" key="6">
    <source>
        <dbReference type="ARBA" id="ARBA00022737"/>
    </source>
</evidence>
<evidence type="ECO:0000313" key="14">
    <source>
        <dbReference type="Proteomes" id="UP000332515"/>
    </source>
</evidence>
<dbReference type="Pfam" id="PF02653">
    <property type="entry name" value="BPD_transp_2"/>
    <property type="match status" value="1"/>
</dbReference>
<dbReference type="Proteomes" id="UP000332515">
    <property type="component" value="Unassembled WGS sequence"/>
</dbReference>
<keyword evidence="2" id="KW-0813">Transport</keyword>
<dbReference type="Pfam" id="PF00005">
    <property type="entry name" value="ABC_tran"/>
    <property type="match status" value="2"/>
</dbReference>
<feature type="domain" description="ABC transporter" evidence="12">
    <location>
        <begin position="18"/>
        <end position="249"/>
    </location>
</feature>
<feature type="transmembrane region" description="Helical" evidence="11">
    <location>
        <begin position="636"/>
        <end position="654"/>
    </location>
</feature>
<evidence type="ECO:0000313" key="13">
    <source>
        <dbReference type="EMBL" id="MQT14782.1"/>
    </source>
</evidence>